<dbReference type="InterPro" id="IPR032302">
    <property type="entry name" value="THOC2_N"/>
</dbReference>
<dbReference type="PANTHER" id="PTHR21597">
    <property type="entry name" value="THO2 PROTEIN"/>
    <property type="match status" value="1"/>
</dbReference>
<accession>A0A5A8C4H5</accession>
<dbReference type="Pfam" id="PF16134">
    <property type="entry name" value="THOC2_N"/>
    <property type="match status" value="1"/>
</dbReference>
<reference evidence="9 10" key="1">
    <citation type="submission" date="2019-07" db="EMBL/GenBank/DDBJ databases">
        <title>Genomes of Cafeteria roenbergensis.</title>
        <authorList>
            <person name="Fischer M.G."/>
            <person name="Hackl T."/>
            <person name="Roman M."/>
        </authorList>
    </citation>
    <scope>NUCLEOTIDE SEQUENCE [LARGE SCALE GENOMIC DNA]</scope>
    <source>
        <strain evidence="9 10">BVI</strain>
    </source>
</reference>
<dbReference type="GO" id="GO:0000445">
    <property type="term" value="C:THO complex part of transcription export complex"/>
    <property type="evidence" value="ECO:0007669"/>
    <property type="project" value="TreeGrafter"/>
</dbReference>
<evidence type="ECO:0000256" key="2">
    <source>
        <dbReference type="ARBA" id="ARBA00007857"/>
    </source>
</evidence>
<organism evidence="9 10">
    <name type="scientific">Cafeteria roenbergensis</name>
    <name type="common">Marine flagellate</name>
    <dbReference type="NCBI Taxonomy" id="33653"/>
    <lineage>
        <taxon>Eukaryota</taxon>
        <taxon>Sar</taxon>
        <taxon>Stramenopiles</taxon>
        <taxon>Bigyra</taxon>
        <taxon>Opalozoa</taxon>
        <taxon>Bicosoecida</taxon>
        <taxon>Cafeteriaceae</taxon>
        <taxon>Cafeteria</taxon>
    </lineage>
</organism>
<dbReference type="InterPro" id="IPR021726">
    <property type="entry name" value="THO_THOC2_N"/>
</dbReference>
<evidence type="ECO:0000259" key="7">
    <source>
        <dbReference type="Pfam" id="PF11732"/>
    </source>
</evidence>
<dbReference type="Proteomes" id="UP000323011">
    <property type="component" value="Unassembled WGS sequence"/>
</dbReference>
<keyword evidence="4" id="KW-0539">Nucleus</keyword>
<dbReference type="Pfam" id="PF11262">
    <property type="entry name" value="Tho2"/>
    <property type="match status" value="1"/>
</dbReference>
<feature type="compositionally biased region" description="Low complexity" evidence="5">
    <location>
        <begin position="1520"/>
        <end position="1529"/>
    </location>
</feature>
<keyword evidence="10" id="KW-1185">Reference proteome</keyword>
<sequence>MTDLVWPIGRSGAFAGVPSEAWADGAAGAIGEAASAGAAASLRTCLIQALVAGCVADDSPAHAVGAIRSGIREGLGDEGAGGSPSGSGAGSPLRTARAEALASAIWTVESALRACGGAGDADGRFDAVLSELLHDAAGLGAPSERSAALAEPDVRAEVAPGRAGLALAGKRREAHTAAVRQITRALYAQTRFNLLAEESEGFAKLVEALAAAAQASVAAGEFSSGAAGPAPASSSSAAASAASGLGVSGFADPSLRQRIQRLTGAFRLDPTRSCDLLLDGLAAACGASLSRGVLPTALPERWRAAAALFRADHMAALAGPKLRRAMDAAVSAEGSAASASASAARASLCASLALLLLDGAMPLPALLPHLPTGRRSKEGAGGEGEGEGEGRWQGVSHAECVAAVERGIAACTIVVLTDGGRDDDTDAAADLGVDGPLAAARGGGYDGTEGSVAGTLLGHPAADADGPPRVATWAGEAPEAVLPVLRLLGVHAGNDTVLVTLVCRAAAGILRVAGDRCGEEGAAGSDEGGREWLRRRAEALLRLGVIPALSVASGCTPAAMAAWDAMEQLPWHRRFRLFTWWHDGVYGLGPASPTPRAEIAAAAAGPEGAAAAAGSSLAATGAALPGEAMARLAAGRTSRMARHVLKRVAKDTAASATKALGRLIAAAPLPALSAMVVQLERFSNLVELSMDALRFATPLAVSALVFLLVGRMAADVPGEGTVAEFDDALAKRASARLPPLGREVYKEGEVMTAGWLANLASTAAWAVRRLPGADPSPLLVLVCRRLAAGAMGHLPLLHQLLELAGGIGSPGNATDDQTAAVGASTALQEALGYASVSTAKDGVVRLRRAIKQGWGAGPAALPLWVAVAQATEAAAFCEAARSANMIKAAAQLHDSAADALTQVTDLIHGGGHAAGVQRALDADLAVLREAQTRAGSAPGARVVVPASVRDGASVACLIPPAQAAALPSLSDLVGRFGLSPAAAFRLLRPWIRGASMPKLPSGGGGAAVDIAGASGNGSSSSSSSGGGGASSSDDGAASGALVLGMDGHTVRPSRWAATGTELELEVASLAAVPAGVFPSSGGAAEGRASSGGESASSSSAPAKAAGAAAPAAAAAAGSGGGDGTEGKDGAAAAGPGQLSPLLYSLFWSLDLFDLHCPRELYGKGEAAVKEAATEAQLKSEEEATPGETARAKAERERKLAAARKQAAATVRQLRRDLPEHSEHVARVRATLATLAPWFGAAVVPASAAIANKEDPEAAPHLEWAMAEPALARHCLLPRAAISPADALYAARFLRLMHEIEVPRLSTMRCLNASLFGAARRLLSSTEAEAGHLGIFLSEVMGWVSGWRDDREAFNTDAACRRGMLKAYMRPSKPKPDDASAETVKTSFALFTKLCGRWDETITDTLCDLLASEEPMRRKAALLLTKRLSGVSPRAPEDLAMLHEAISGLASSEQPKDIQVLALSTATDVLHRLKALGCAADGTPVEGGVSVTNAGAAIYAEAGSAAGAPDSRAGPAGGYGRRPAASPPAADGQDAGSYRRARRSLKWRSAGARTEAGGRHP</sequence>
<dbReference type="GO" id="GO:0006397">
    <property type="term" value="P:mRNA processing"/>
    <property type="evidence" value="ECO:0007669"/>
    <property type="project" value="InterPro"/>
</dbReference>
<feature type="domain" description="THO complex subunitTHOC2 N-terminal" evidence="7">
    <location>
        <begin position="660"/>
        <end position="714"/>
    </location>
</feature>
<evidence type="ECO:0000256" key="4">
    <source>
        <dbReference type="ARBA" id="ARBA00023242"/>
    </source>
</evidence>
<dbReference type="Pfam" id="PF11732">
    <property type="entry name" value="Thoc2"/>
    <property type="match status" value="1"/>
</dbReference>
<feature type="compositionally biased region" description="Low complexity" evidence="5">
    <location>
        <begin position="1014"/>
        <end position="1023"/>
    </location>
</feature>
<feature type="compositionally biased region" description="Low complexity" evidence="5">
    <location>
        <begin position="1503"/>
        <end position="1513"/>
    </location>
</feature>
<comment type="similarity">
    <text evidence="2">Belongs to the THOC2 family.</text>
</comment>
<evidence type="ECO:0000256" key="5">
    <source>
        <dbReference type="SAM" id="MobiDB-lite"/>
    </source>
</evidence>
<protein>
    <recommendedName>
        <fullName evidence="3">THO complex subunit 2</fullName>
    </recommendedName>
</protein>
<feature type="region of interest" description="Disordered" evidence="5">
    <location>
        <begin position="1014"/>
        <end position="1034"/>
    </location>
</feature>
<dbReference type="GO" id="GO:0006406">
    <property type="term" value="P:mRNA export from nucleus"/>
    <property type="evidence" value="ECO:0007669"/>
    <property type="project" value="InterPro"/>
</dbReference>
<proteinExistence type="inferred from homology"/>
<dbReference type="InterPro" id="IPR021418">
    <property type="entry name" value="THO_THOC2_C"/>
</dbReference>
<gene>
    <name evidence="9" type="ORF">FNF29_07292</name>
</gene>
<feature type="domain" description="THO complex subunitTHOC2 C-terminal" evidence="6">
    <location>
        <begin position="1138"/>
        <end position="1465"/>
    </location>
</feature>
<feature type="region of interest" description="Disordered" evidence="5">
    <location>
        <begin position="1080"/>
        <end position="1101"/>
    </location>
</feature>
<dbReference type="PANTHER" id="PTHR21597:SF0">
    <property type="entry name" value="THO COMPLEX SUBUNIT 2"/>
    <property type="match status" value="1"/>
</dbReference>
<comment type="subcellular location">
    <subcellularLocation>
        <location evidence="1">Nucleus</location>
    </subcellularLocation>
</comment>
<evidence type="ECO:0000313" key="9">
    <source>
        <dbReference type="EMBL" id="KAA0147547.1"/>
    </source>
</evidence>
<feature type="domain" description="THO complex subunit 2 N-terminal" evidence="8">
    <location>
        <begin position="175"/>
        <end position="281"/>
    </location>
</feature>
<name>A0A5A8C4H5_CAFRO</name>
<dbReference type="OMA" id="ARSANMI"/>
<evidence type="ECO:0000256" key="3">
    <source>
        <dbReference type="ARBA" id="ARBA00019596"/>
    </source>
</evidence>
<evidence type="ECO:0000313" key="10">
    <source>
        <dbReference type="Proteomes" id="UP000323011"/>
    </source>
</evidence>
<feature type="region of interest" description="Disordered" evidence="5">
    <location>
        <begin position="1503"/>
        <end position="1560"/>
    </location>
</feature>
<evidence type="ECO:0000259" key="6">
    <source>
        <dbReference type="Pfam" id="PF11262"/>
    </source>
</evidence>
<evidence type="ECO:0000256" key="1">
    <source>
        <dbReference type="ARBA" id="ARBA00004123"/>
    </source>
</evidence>
<dbReference type="GO" id="GO:0003729">
    <property type="term" value="F:mRNA binding"/>
    <property type="evidence" value="ECO:0007669"/>
    <property type="project" value="TreeGrafter"/>
</dbReference>
<feature type="region of interest" description="Disordered" evidence="5">
    <location>
        <begin position="369"/>
        <end position="393"/>
    </location>
</feature>
<dbReference type="InterPro" id="IPR040007">
    <property type="entry name" value="Tho2"/>
</dbReference>
<comment type="caution">
    <text evidence="9">The sequence shown here is derived from an EMBL/GenBank/DDBJ whole genome shotgun (WGS) entry which is preliminary data.</text>
</comment>
<evidence type="ECO:0000259" key="8">
    <source>
        <dbReference type="Pfam" id="PF16134"/>
    </source>
</evidence>
<dbReference type="EMBL" id="VLTN01000065">
    <property type="protein sequence ID" value="KAA0147547.1"/>
    <property type="molecule type" value="Genomic_DNA"/>
</dbReference>